<evidence type="ECO:0000313" key="2">
    <source>
        <dbReference type="Proteomes" id="UP000306187"/>
    </source>
</evidence>
<keyword evidence="2" id="KW-1185">Reference proteome</keyword>
<proteinExistence type="predicted"/>
<accession>A0A4Y5FH42</accession>
<gene>
    <name evidence="1" type="ORF">SAC12B_0078</name>
</gene>
<dbReference type="EMBL" id="MK504446">
    <property type="protein sequence ID" value="QBJ03867.1"/>
    <property type="molecule type" value="Genomic_DNA"/>
</dbReference>
<protein>
    <submittedName>
        <fullName evidence="1">Uncharacterized protein</fullName>
    </submittedName>
</protein>
<sequence length="92" mass="10960">MNLEYENYRITTDPYNYIITKKIFSKKANKYIFSSASNRYFNTLAQAIQYMAKDTLKDKKDITDINKLAIEVSNIDTEFENLYNHIKEEEND</sequence>
<evidence type="ECO:0000313" key="1">
    <source>
        <dbReference type="EMBL" id="QBJ03867.1"/>
    </source>
</evidence>
<reference evidence="1" key="1">
    <citation type="submission" date="2019-02" db="EMBL/GenBank/DDBJ databases">
        <title>Isolation of virulent Lactobacillus brevis phages.</title>
        <authorList>
            <person name="Feyereisen M."/>
            <person name="Mahony J."/>
            <person name="O'Sullivan T."/>
            <person name="van Sinderen D."/>
        </authorList>
    </citation>
    <scope>NUCLEOTIDE SEQUENCE [LARGE SCALE GENOMIC DNA]</scope>
</reference>
<organism evidence="1 2">
    <name type="scientific">Lactobacillus phage SAC12B</name>
    <dbReference type="NCBI Taxonomy" id="2510941"/>
    <lineage>
        <taxon>Viruses</taxon>
        <taxon>Duplodnaviria</taxon>
        <taxon>Heunggongvirae</taxon>
        <taxon>Uroviricota</taxon>
        <taxon>Caudoviricetes</taxon>
        <taxon>Herelleviridae</taxon>
        <taxon>Tybeckvirus</taxon>
        <taxon>Tybeckvirus SAC12B</taxon>
    </lineage>
</organism>
<name>A0A4Y5FH42_9CAUD</name>
<dbReference type="Proteomes" id="UP000306187">
    <property type="component" value="Segment"/>
</dbReference>